<sequence>MIDILSFVIFFFIVCSFYIISSLGLNIQYGFTGMFNVGIAGFFAVGAYTSAILTGPDYADTIFGGFGFPIIVGWVCAIIVSGIAGLLVGLITLKLREDFLAISTFGIAISIQLVALNVESVTRGPNGLYALPKPFAHILGSPFVSNVCYLIICIVVIAMIYYALERAVKSPWGRVLRSIREDEVAAEALGKNVFMYRLQAFILGCGIMGLAGAMYANFVRFISPQDFLPIFTIQVYVMLIVGGKGNNLGAIVGAIAIWTLWSASDSLINLIVAPDFQTQAAALRIIMVGVVLVLMLVFKPSGILPEKKHVSD</sequence>
<organism evidence="7">
    <name type="scientific">hydrothermal vent metagenome</name>
    <dbReference type="NCBI Taxonomy" id="652676"/>
    <lineage>
        <taxon>unclassified sequences</taxon>
        <taxon>metagenomes</taxon>
        <taxon>ecological metagenomes</taxon>
    </lineage>
</organism>
<dbReference type="AlphaFoldDB" id="A0A160TRN1"/>
<evidence type="ECO:0000256" key="2">
    <source>
        <dbReference type="ARBA" id="ARBA00022475"/>
    </source>
</evidence>
<dbReference type="PANTHER" id="PTHR30482:SF10">
    <property type="entry name" value="HIGH-AFFINITY BRANCHED-CHAIN AMINO ACID TRANSPORT PROTEIN BRAE"/>
    <property type="match status" value="1"/>
</dbReference>
<evidence type="ECO:0000256" key="5">
    <source>
        <dbReference type="ARBA" id="ARBA00023136"/>
    </source>
</evidence>
<feature type="transmembrane region" description="Helical" evidence="6">
    <location>
        <begin position="6"/>
        <end position="27"/>
    </location>
</feature>
<keyword evidence="2" id="KW-1003">Cell membrane</keyword>
<dbReference type="Pfam" id="PF02653">
    <property type="entry name" value="BPD_transp_2"/>
    <property type="match status" value="1"/>
</dbReference>
<proteinExistence type="predicted"/>
<feature type="transmembrane region" description="Helical" evidence="6">
    <location>
        <begin position="66"/>
        <end position="92"/>
    </location>
</feature>
<dbReference type="InterPro" id="IPR001851">
    <property type="entry name" value="ABC_transp_permease"/>
</dbReference>
<dbReference type="GO" id="GO:0005886">
    <property type="term" value="C:plasma membrane"/>
    <property type="evidence" value="ECO:0007669"/>
    <property type="project" value="UniProtKB-SubCell"/>
</dbReference>
<dbReference type="EMBL" id="CZRL01000064">
    <property type="protein sequence ID" value="CUS51587.1"/>
    <property type="molecule type" value="Genomic_DNA"/>
</dbReference>
<feature type="transmembrane region" description="Helical" evidence="6">
    <location>
        <begin position="99"/>
        <end position="118"/>
    </location>
</feature>
<protein>
    <submittedName>
        <fullName evidence="7">Branched-chain amino acid transport system permease protein LivM (TC 3.A.1.4.1)</fullName>
    </submittedName>
</protein>
<evidence type="ECO:0000256" key="1">
    <source>
        <dbReference type="ARBA" id="ARBA00004651"/>
    </source>
</evidence>
<feature type="transmembrane region" description="Helical" evidence="6">
    <location>
        <begin position="200"/>
        <end position="221"/>
    </location>
</feature>
<dbReference type="InterPro" id="IPR043428">
    <property type="entry name" value="LivM-like"/>
</dbReference>
<feature type="transmembrane region" description="Helical" evidence="6">
    <location>
        <begin position="250"/>
        <end position="272"/>
    </location>
</feature>
<feature type="transmembrane region" description="Helical" evidence="6">
    <location>
        <begin position="34"/>
        <end position="54"/>
    </location>
</feature>
<dbReference type="GO" id="GO:0015658">
    <property type="term" value="F:branched-chain amino acid transmembrane transporter activity"/>
    <property type="evidence" value="ECO:0007669"/>
    <property type="project" value="InterPro"/>
</dbReference>
<evidence type="ECO:0000256" key="3">
    <source>
        <dbReference type="ARBA" id="ARBA00022692"/>
    </source>
</evidence>
<dbReference type="PANTHER" id="PTHR30482">
    <property type="entry name" value="HIGH-AFFINITY BRANCHED-CHAIN AMINO ACID TRANSPORT SYSTEM PERMEASE"/>
    <property type="match status" value="1"/>
</dbReference>
<evidence type="ECO:0000256" key="6">
    <source>
        <dbReference type="SAM" id="Phobius"/>
    </source>
</evidence>
<feature type="transmembrane region" description="Helical" evidence="6">
    <location>
        <begin position="138"/>
        <end position="164"/>
    </location>
</feature>
<evidence type="ECO:0000313" key="7">
    <source>
        <dbReference type="EMBL" id="CUS51587.1"/>
    </source>
</evidence>
<keyword evidence="4 6" id="KW-1133">Transmembrane helix</keyword>
<keyword evidence="5 6" id="KW-0472">Membrane</keyword>
<accession>A0A160TRN1</accession>
<keyword evidence="3 6" id="KW-0812">Transmembrane</keyword>
<reference evidence="7" key="1">
    <citation type="submission" date="2015-10" db="EMBL/GenBank/DDBJ databases">
        <authorList>
            <person name="Gilbert D.G."/>
        </authorList>
    </citation>
    <scope>NUCLEOTIDE SEQUENCE</scope>
</reference>
<dbReference type="CDD" id="cd06581">
    <property type="entry name" value="TM_PBP1_LivM_like"/>
    <property type="match status" value="1"/>
</dbReference>
<gene>
    <name evidence="7" type="ORF">MGWOODY_XGa2365</name>
</gene>
<evidence type="ECO:0000256" key="4">
    <source>
        <dbReference type="ARBA" id="ARBA00022989"/>
    </source>
</evidence>
<comment type="subcellular location">
    <subcellularLocation>
        <location evidence="1">Cell membrane</location>
        <topology evidence="1">Multi-pass membrane protein</topology>
    </subcellularLocation>
</comment>
<name>A0A160TRN1_9ZZZZ</name>
<feature type="transmembrane region" description="Helical" evidence="6">
    <location>
        <begin position="278"/>
        <end position="298"/>
    </location>
</feature>